<dbReference type="InterPro" id="IPR050482">
    <property type="entry name" value="Sensor_HK_TwoCompSys"/>
</dbReference>
<keyword evidence="3" id="KW-0902">Two-component regulatory system</keyword>
<reference evidence="6 7" key="1">
    <citation type="submission" date="2015-03" db="EMBL/GenBank/DDBJ databases">
        <title>Luteipulveratus halotolerans sp. nov., a novel actinobacterium (Dermacoccaceae) from Sarawak, Malaysia.</title>
        <authorList>
            <person name="Juboi H."/>
            <person name="Basik A."/>
            <person name="Shamsul S.S."/>
            <person name="Arnold P."/>
            <person name="Schmitt E.K."/>
            <person name="Sanglier J.-J."/>
            <person name="Yeo T."/>
        </authorList>
    </citation>
    <scope>NUCLEOTIDE SEQUENCE [LARGE SCALE GENOMIC DNA]</scope>
    <source>
        <strain evidence="6 7">MN07-A0370</strain>
    </source>
</reference>
<keyword evidence="7" id="KW-1185">Reference proteome</keyword>
<evidence type="ECO:0000256" key="3">
    <source>
        <dbReference type="ARBA" id="ARBA00023012"/>
    </source>
</evidence>
<evidence type="ECO:0000313" key="7">
    <source>
        <dbReference type="Proteomes" id="UP000066480"/>
    </source>
</evidence>
<evidence type="ECO:0000256" key="4">
    <source>
        <dbReference type="SAM" id="Phobius"/>
    </source>
</evidence>
<dbReference type="InterPro" id="IPR011712">
    <property type="entry name" value="Sig_transdc_His_kin_sub3_dim/P"/>
</dbReference>
<dbReference type="Pfam" id="PF07730">
    <property type="entry name" value="HisKA_3"/>
    <property type="match status" value="1"/>
</dbReference>
<gene>
    <name evidence="6" type="ORF">VV02_13095</name>
</gene>
<dbReference type="AlphaFoldDB" id="A0A0K1JQ98"/>
<dbReference type="STRING" id="571913.VV02_13095"/>
<feature type="domain" description="Signal transduction histidine kinase subgroup 3 dimerisation and phosphoacceptor" evidence="5">
    <location>
        <begin position="181"/>
        <end position="245"/>
    </location>
</feature>
<dbReference type="PATRIC" id="fig|571913.6.peg.2665"/>
<keyword evidence="1" id="KW-0808">Transferase</keyword>
<dbReference type="InterPro" id="IPR036890">
    <property type="entry name" value="HATPase_C_sf"/>
</dbReference>
<evidence type="ECO:0000259" key="5">
    <source>
        <dbReference type="Pfam" id="PF07730"/>
    </source>
</evidence>
<dbReference type="CDD" id="cd16917">
    <property type="entry name" value="HATPase_UhpB-NarQ-NarX-like"/>
    <property type="match status" value="1"/>
</dbReference>
<evidence type="ECO:0000313" key="6">
    <source>
        <dbReference type="EMBL" id="AKU18902.1"/>
    </source>
</evidence>
<feature type="transmembrane region" description="Helical" evidence="4">
    <location>
        <begin position="31"/>
        <end position="53"/>
    </location>
</feature>
<dbReference type="PANTHER" id="PTHR24421:SF63">
    <property type="entry name" value="SENSOR HISTIDINE KINASE DESK"/>
    <property type="match status" value="1"/>
</dbReference>
<protein>
    <recommendedName>
        <fullName evidence="5">Signal transduction histidine kinase subgroup 3 dimerisation and phosphoacceptor domain-containing protein</fullName>
    </recommendedName>
</protein>
<dbReference type="PANTHER" id="PTHR24421">
    <property type="entry name" value="NITRATE/NITRITE SENSOR PROTEIN NARX-RELATED"/>
    <property type="match status" value="1"/>
</dbReference>
<keyword evidence="4" id="KW-1133">Transmembrane helix</keyword>
<feature type="transmembrane region" description="Helical" evidence="4">
    <location>
        <begin position="99"/>
        <end position="128"/>
    </location>
</feature>
<dbReference type="GO" id="GO:0016020">
    <property type="term" value="C:membrane"/>
    <property type="evidence" value="ECO:0007669"/>
    <property type="project" value="InterPro"/>
</dbReference>
<dbReference type="Gene3D" id="3.30.565.10">
    <property type="entry name" value="Histidine kinase-like ATPase, C-terminal domain"/>
    <property type="match status" value="1"/>
</dbReference>
<dbReference type="Gene3D" id="1.20.5.1930">
    <property type="match status" value="1"/>
</dbReference>
<name>A0A0K1JQ98_9MICO</name>
<evidence type="ECO:0000256" key="1">
    <source>
        <dbReference type="ARBA" id="ARBA00022679"/>
    </source>
</evidence>
<dbReference type="GO" id="GO:0046983">
    <property type="term" value="F:protein dimerization activity"/>
    <property type="evidence" value="ECO:0007669"/>
    <property type="project" value="InterPro"/>
</dbReference>
<organism evidence="6 7">
    <name type="scientific">Luteipulveratus mongoliensis</name>
    <dbReference type="NCBI Taxonomy" id="571913"/>
    <lineage>
        <taxon>Bacteria</taxon>
        <taxon>Bacillati</taxon>
        <taxon>Actinomycetota</taxon>
        <taxon>Actinomycetes</taxon>
        <taxon>Micrococcales</taxon>
        <taxon>Dermacoccaceae</taxon>
        <taxon>Luteipulveratus</taxon>
    </lineage>
</organism>
<dbReference type="Proteomes" id="UP000066480">
    <property type="component" value="Chromosome"/>
</dbReference>
<sequence length="374" mass="40565">MSNLLASVLFAGVWLVYLAQPVSTAWKMPNHVRGVAGVIATITFGALYILHFNAARIGAFGVTGRQRTEFARRLMLYVPLATAALVTTLLVGQDGTATWVFLAVAGCWTFRLSIAIAIGLALIVAYELLAWLDPGWDRDASLAGAILLAMIAVSGAMLASRRQRALVDARRENARLAVQEERNRVARDLHDILGHSLTVITVKAELAGRLFDADPERARREVTDLERLSRDALVDVRRAVEGYREISLAGELARAREGFAAADIEADVPKAIDEVESDLRELFAWTVREATTNIIRHSAARHATITVGPTSISIQDDGHGPQGDASGNGLRGLRERAVQAGAVLTTRELSPGFELLVQTADRPVARPTDLQRTP</sequence>
<accession>A0A0K1JQ98</accession>
<feature type="transmembrane region" description="Helical" evidence="4">
    <location>
        <begin position="74"/>
        <end position="93"/>
    </location>
</feature>
<evidence type="ECO:0000256" key="2">
    <source>
        <dbReference type="ARBA" id="ARBA00022777"/>
    </source>
</evidence>
<keyword evidence="2" id="KW-0418">Kinase</keyword>
<dbReference type="GO" id="GO:0000155">
    <property type="term" value="F:phosphorelay sensor kinase activity"/>
    <property type="evidence" value="ECO:0007669"/>
    <property type="project" value="InterPro"/>
</dbReference>
<proteinExistence type="predicted"/>
<dbReference type="EMBL" id="CP011112">
    <property type="protein sequence ID" value="AKU18902.1"/>
    <property type="molecule type" value="Genomic_DNA"/>
</dbReference>
<feature type="transmembrane region" description="Helical" evidence="4">
    <location>
        <begin position="140"/>
        <end position="159"/>
    </location>
</feature>
<keyword evidence="4" id="KW-0812">Transmembrane</keyword>
<keyword evidence="4" id="KW-0472">Membrane</keyword>
<dbReference type="KEGG" id="lmoi:VV02_13095"/>